<accession>A0A1G9BNK0</accession>
<proteinExistence type="predicted"/>
<dbReference type="AlphaFoldDB" id="A0A1G9BNK0"/>
<dbReference type="InterPro" id="IPR016155">
    <property type="entry name" value="Mopterin_synth/thiamin_S_b"/>
</dbReference>
<dbReference type="InterPro" id="IPR012675">
    <property type="entry name" value="Beta-grasp_dom_sf"/>
</dbReference>
<dbReference type="InterPro" id="IPR003749">
    <property type="entry name" value="ThiS/MoaD-like"/>
</dbReference>
<dbReference type="Proteomes" id="UP000199213">
    <property type="component" value="Unassembled WGS sequence"/>
</dbReference>
<dbReference type="EMBL" id="FNFM01000007">
    <property type="protein sequence ID" value="SDK41079.1"/>
    <property type="molecule type" value="Genomic_DNA"/>
</dbReference>
<dbReference type="RefSeq" id="WP_092628710.1">
    <property type="nucleotide sequence ID" value="NZ_FNFM01000007.1"/>
</dbReference>
<dbReference type="Gene3D" id="3.10.20.30">
    <property type="match status" value="1"/>
</dbReference>
<sequence length="94" mass="10265">MRITLVIPQMLRSTVGGAGTLRLSLDEEATLRQLLDELAVTHPALERRLRDETRTLRRYVNFYVDGTECRALDGAATALGDGVEVRIVPSVAGG</sequence>
<organism evidence="1 2">
    <name type="scientific">Actinopolyspora mzabensis</name>
    <dbReference type="NCBI Taxonomy" id="995066"/>
    <lineage>
        <taxon>Bacteria</taxon>
        <taxon>Bacillati</taxon>
        <taxon>Actinomycetota</taxon>
        <taxon>Actinomycetes</taxon>
        <taxon>Actinopolysporales</taxon>
        <taxon>Actinopolysporaceae</taxon>
        <taxon>Actinopolyspora</taxon>
    </lineage>
</organism>
<dbReference type="OrthoDB" id="9156098at2"/>
<dbReference type="PANTHER" id="PTHR38031:SF1">
    <property type="entry name" value="SULFUR CARRIER PROTEIN CYSO"/>
    <property type="match status" value="1"/>
</dbReference>
<protein>
    <submittedName>
        <fullName evidence="1">Molybdopterin converting factor, small subunit</fullName>
    </submittedName>
</protein>
<evidence type="ECO:0000313" key="2">
    <source>
        <dbReference type="Proteomes" id="UP000199213"/>
    </source>
</evidence>
<gene>
    <name evidence="1" type="ORF">SAMN04487820_107262</name>
</gene>
<dbReference type="PANTHER" id="PTHR38031">
    <property type="entry name" value="SULFUR CARRIER PROTEIN SLR0821-RELATED"/>
    <property type="match status" value="1"/>
</dbReference>
<keyword evidence="2" id="KW-1185">Reference proteome</keyword>
<dbReference type="Pfam" id="PF02597">
    <property type="entry name" value="ThiS"/>
    <property type="match status" value="1"/>
</dbReference>
<dbReference type="InterPro" id="IPR052045">
    <property type="entry name" value="Sulfur_Carrier/Prot_Modifier"/>
</dbReference>
<dbReference type="SUPFAM" id="SSF54285">
    <property type="entry name" value="MoaD/ThiS"/>
    <property type="match status" value="1"/>
</dbReference>
<evidence type="ECO:0000313" key="1">
    <source>
        <dbReference type="EMBL" id="SDK41079.1"/>
    </source>
</evidence>
<name>A0A1G9BNK0_ACTMZ</name>
<reference evidence="2" key="1">
    <citation type="submission" date="2016-10" db="EMBL/GenBank/DDBJ databases">
        <authorList>
            <person name="Varghese N."/>
            <person name="Submissions S."/>
        </authorList>
    </citation>
    <scope>NUCLEOTIDE SEQUENCE [LARGE SCALE GENOMIC DNA]</scope>
    <source>
        <strain evidence="2">DSM 45460</strain>
    </source>
</reference>